<dbReference type="InParanoid" id="A0A3P7EBB7"/>
<dbReference type="AlphaFoldDB" id="A0A3P7EBB7"/>
<dbReference type="PANTHER" id="PTHR46060">
    <property type="entry name" value="MARINER MOS1 TRANSPOSASE-LIKE PROTEIN"/>
    <property type="match status" value="1"/>
</dbReference>
<accession>A0A3P7EBB7</accession>
<keyword evidence="2" id="KW-1185">Reference proteome</keyword>
<gene>
    <name evidence="1" type="ORF">WBA_LOCUS7223</name>
</gene>
<dbReference type="OrthoDB" id="5847583at2759"/>
<dbReference type="Proteomes" id="UP000270924">
    <property type="component" value="Unassembled WGS sequence"/>
</dbReference>
<organism evidence="1 2">
    <name type="scientific">Wuchereria bancrofti</name>
    <dbReference type="NCBI Taxonomy" id="6293"/>
    <lineage>
        <taxon>Eukaryota</taxon>
        <taxon>Metazoa</taxon>
        <taxon>Ecdysozoa</taxon>
        <taxon>Nematoda</taxon>
        <taxon>Chromadorea</taxon>
        <taxon>Rhabditida</taxon>
        <taxon>Spirurina</taxon>
        <taxon>Spiruromorpha</taxon>
        <taxon>Filarioidea</taxon>
        <taxon>Onchocercidae</taxon>
        <taxon>Wuchereria</taxon>
    </lineage>
</organism>
<protein>
    <recommendedName>
        <fullName evidence="3">Histone-lysine N-methyltransferase SETMAR</fullName>
    </recommendedName>
</protein>
<proteinExistence type="predicted"/>
<dbReference type="InterPro" id="IPR052709">
    <property type="entry name" value="Transposase-MT_Hybrid"/>
</dbReference>
<evidence type="ECO:0000313" key="2">
    <source>
        <dbReference type="Proteomes" id="UP000270924"/>
    </source>
</evidence>
<dbReference type="EMBL" id="UYWW01004945">
    <property type="protein sequence ID" value="VDM13837.1"/>
    <property type="molecule type" value="Genomic_DNA"/>
</dbReference>
<sequence>MAKLHELGYELLPHPLYSPDLTPSDYFLFADLKRMLAGKKFGIDEAVIAETEAYFEDKDKSYYKNGIAKLEDRYNRCIALEGNYVE</sequence>
<dbReference type="GO" id="GO:0003676">
    <property type="term" value="F:nucleic acid binding"/>
    <property type="evidence" value="ECO:0007669"/>
    <property type="project" value="InterPro"/>
</dbReference>
<dbReference type="PANTHER" id="PTHR46060:SF1">
    <property type="entry name" value="MARINER MOS1 TRANSPOSASE-LIKE PROTEIN"/>
    <property type="match status" value="1"/>
</dbReference>
<dbReference type="InterPro" id="IPR036397">
    <property type="entry name" value="RNaseH_sf"/>
</dbReference>
<evidence type="ECO:0000313" key="1">
    <source>
        <dbReference type="EMBL" id="VDM13837.1"/>
    </source>
</evidence>
<evidence type="ECO:0008006" key="3">
    <source>
        <dbReference type="Google" id="ProtNLM"/>
    </source>
</evidence>
<reference evidence="1 2" key="1">
    <citation type="submission" date="2018-11" db="EMBL/GenBank/DDBJ databases">
        <authorList>
            <consortium name="Pathogen Informatics"/>
        </authorList>
    </citation>
    <scope>NUCLEOTIDE SEQUENCE [LARGE SCALE GENOMIC DNA]</scope>
</reference>
<name>A0A3P7EBB7_WUCBA</name>
<dbReference type="OMA" id="EAYFADF"/>
<dbReference type="Gene3D" id="3.30.420.10">
    <property type="entry name" value="Ribonuclease H-like superfamily/Ribonuclease H"/>
    <property type="match status" value="1"/>
</dbReference>